<evidence type="ECO:0000259" key="7">
    <source>
        <dbReference type="PROSITE" id="PS51471"/>
    </source>
</evidence>
<dbReference type="InterPro" id="IPR005123">
    <property type="entry name" value="Oxoglu/Fe-dep_dioxygenase_dom"/>
</dbReference>
<dbReference type="Pfam" id="PF13640">
    <property type="entry name" value="2OG-FeII_Oxy_3"/>
    <property type="match status" value="1"/>
</dbReference>
<keyword evidence="9" id="KW-1185">Reference proteome</keyword>
<dbReference type="OMA" id="QFFGQHY"/>
<dbReference type="InterPro" id="IPR006620">
    <property type="entry name" value="Pro_4_hyd_alph"/>
</dbReference>
<gene>
    <name evidence="8" type="ORF">BCR43DRAFT_484919</name>
</gene>
<evidence type="ECO:0000313" key="8">
    <source>
        <dbReference type="EMBL" id="ORZ00265.1"/>
    </source>
</evidence>
<evidence type="ECO:0000256" key="2">
    <source>
        <dbReference type="ARBA" id="ARBA00022723"/>
    </source>
</evidence>
<keyword evidence="4" id="KW-0560">Oxidoreductase</keyword>
<dbReference type="AlphaFoldDB" id="A0A1X2HLH5"/>
<feature type="region of interest" description="Disordered" evidence="6">
    <location>
        <begin position="1"/>
        <end position="28"/>
    </location>
</feature>
<dbReference type="InterPro" id="IPR044862">
    <property type="entry name" value="Pro_4_hyd_alph_FE2OG_OXY"/>
</dbReference>
<evidence type="ECO:0000256" key="4">
    <source>
        <dbReference type="ARBA" id="ARBA00023002"/>
    </source>
</evidence>
<dbReference type="GO" id="GO:0005783">
    <property type="term" value="C:endoplasmic reticulum"/>
    <property type="evidence" value="ECO:0007669"/>
    <property type="project" value="TreeGrafter"/>
</dbReference>
<evidence type="ECO:0000256" key="3">
    <source>
        <dbReference type="ARBA" id="ARBA00022964"/>
    </source>
</evidence>
<dbReference type="GO" id="GO:0005506">
    <property type="term" value="F:iron ion binding"/>
    <property type="evidence" value="ECO:0007669"/>
    <property type="project" value="InterPro"/>
</dbReference>
<accession>A0A1X2HLH5</accession>
<feature type="compositionally biased region" description="Low complexity" evidence="6">
    <location>
        <begin position="7"/>
        <end position="25"/>
    </location>
</feature>
<dbReference type="Gene3D" id="2.60.120.620">
    <property type="entry name" value="q2cbj1_9rhob like domain"/>
    <property type="match status" value="1"/>
</dbReference>
<comment type="cofactor">
    <cofactor evidence="1">
        <name>L-ascorbate</name>
        <dbReference type="ChEBI" id="CHEBI:38290"/>
    </cofactor>
</comment>
<keyword evidence="3" id="KW-0223">Dioxygenase</keyword>
<evidence type="ECO:0000256" key="5">
    <source>
        <dbReference type="ARBA" id="ARBA00023004"/>
    </source>
</evidence>
<dbReference type="PROSITE" id="PS51471">
    <property type="entry name" value="FE2OG_OXY"/>
    <property type="match status" value="1"/>
</dbReference>
<evidence type="ECO:0000313" key="9">
    <source>
        <dbReference type="Proteomes" id="UP000242180"/>
    </source>
</evidence>
<evidence type="ECO:0000256" key="6">
    <source>
        <dbReference type="SAM" id="MobiDB-lite"/>
    </source>
</evidence>
<reference evidence="8 9" key="1">
    <citation type="submission" date="2016-07" db="EMBL/GenBank/DDBJ databases">
        <title>Pervasive Adenine N6-methylation of Active Genes in Fungi.</title>
        <authorList>
            <consortium name="DOE Joint Genome Institute"/>
            <person name="Mondo S.J."/>
            <person name="Dannebaum R.O."/>
            <person name="Kuo R.C."/>
            <person name="Labutti K."/>
            <person name="Haridas S."/>
            <person name="Kuo A."/>
            <person name="Salamov A."/>
            <person name="Ahrendt S.R."/>
            <person name="Lipzen A."/>
            <person name="Sullivan W."/>
            <person name="Andreopoulos W.B."/>
            <person name="Clum A."/>
            <person name="Lindquist E."/>
            <person name="Daum C."/>
            <person name="Ramamoorthy G.K."/>
            <person name="Gryganskyi A."/>
            <person name="Culley D."/>
            <person name="Magnuson J.K."/>
            <person name="James T.Y."/>
            <person name="O'Malley M.A."/>
            <person name="Stajich J.E."/>
            <person name="Spatafora J.W."/>
            <person name="Visel A."/>
            <person name="Grigoriev I.V."/>
        </authorList>
    </citation>
    <scope>NUCLEOTIDE SEQUENCE [LARGE SCALE GENOMIC DNA]</scope>
    <source>
        <strain evidence="8 9">NRRL 2496</strain>
    </source>
</reference>
<evidence type="ECO:0000256" key="1">
    <source>
        <dbReference type="ARBA" id="ARBA00001961"/>
    </source>
</evidence>
<dbReference type="OrthoDB" id="69177at2759"/>
<dbReference type="InterPro" id="IPR045054">
    <property type="entry name" value="P4HA-like"/>
</dbReference>
<comment type="caution">
    <text evidence="8">The sequence shown here is derived from an EMBL/GenBank/DDBJ whole genome shotgun (WGS) entry which is preliminary data.</text>
</comment>
<proteinExistence type="predicted"/>
<dbReference type="GO" id="GO:0031418">
    <property type="term" value="F:L-ascorbic acid binding"/>
    <property type="evidence" value="ECO:0007669"/>
    <property type="project" value="InterPro"/>
</dbReference>
<dbReference type="GO" id="GO:0004656">
    <property type="term" value="F:procollagen-proline 4-dioxygenase activity"/>
    <property type="evidence" value="ECO:0007669"/>
    <property type="project" value="TreeGrafter"/>
</dbReference>
<dbReference type="PANTHER" id="PTHR10869">
    <property type="entry name" value="PROLYL 4-HYDROXYLASE ALPHA SUBUNIT"/>
    <property type="match status" value="1"/>
</dbReference>
<name>A0A1X2HLH5_SYNRA</name>
<protein>
    <recommendedName>
        <fullName evidence="7">Fe2OG dioxygenase domain-containing protein</fullName>
    </recommendedName>
</protein>
<sequence>MAKKKAQAQQKTQPKAQSKTQSSPKDISLRLPKLIKKSGLDVTELERNQIYLIHNFFTPKECEALIQHFDACLTPQPVPAIPKPGEAFRSNDRQSIQDSAFADLLWQLGMSEVCQQTPGIADVSLPRKPVGLNSNIRVYRYRTGQRFEGHYDDAVQDKERGLWTDWTLLIYLNGDMQGGETVFYKTVTKKRTSDPISVRPETGLALLHRHGKSCMFHEALEVTRGNKWVLRSDVLVG</sequence>
<dbReference type="EMBL" id="MCGN01000002">
    <property type="protein sequence ID" value="ORZ00265.1"/>
    <property type="molecule type" value="Genomic_DNA"/>
</dbReference>
<organism evidence="8 9">
    <name type="scientific">Syncephalastrum racemosum</name>
    <name type="common">Filamentous fungus</name>
    <dbReference type="NCBI Taxonomy" id="13706"/>
    <lineage>
        <taxon>Eukaryota</taxon>
        <taxon>Fungi</taxon>
        <taxon>Fungi incertae sedis</taxon>
        <taxon>Mucoromycota</taxon>
        <taxon>Mucoromycotina</taxon>
        <taxon>Mucoromycetes</taxon>
        <taxon>Mucorales</taxon>
        <taxon>Syncephalastraceae</taxon>
        <taxon>Syncephalastrum</taxon>
    </lineage>
</organism>
<dbReference type="Proteomes" id="UP000242180">
    <property type="component" value="Unassembled WGS sequence"/>
</dbReference>
<keyword evidence="2" id="KW-0479">Metal-binding</keyword>
<feature type="domain" description="Fe2OG dioxygenase" evidence="7">
    <location>
        <begin position="131"/>
        <end position="237"/>
    </location>
</feature>
<dbReference type="InParanoid" id="A0A1X2HLH5"/>
<keyword evidence="5" id="KW-0408">Iron</keyword>
<dbReference type="SMART" id="SM00702">
    <property type="entry name" value="P4Hc"/>
    <property type="match status" value="1"/>
</dbReference>
<dbReference type="PANTHER" id="PTHR10869:SF236">
    <property type="entry name" value="PROLYL 4-HYDROXYLASE ALPHA SUBUNIT DOMAIN-CONTAINING PROTEIN"/>
    <property type="match status" value="1"/>
</dbReference>